<feature type="transmembrane region" description="Helical" evidence="10">
    <location>
        <begin position="658"/>
        <end position="676"/>
    </location>
</feature>
<evidence type="ECO:0000256" key="7">
    <source>
        <dbReference type="ARBA" id="ARBA00022989"/>
    </source>
</evidence>
<comment type="subcellular location">
    <subcellularLocation>
        <location evidence="1">Membrane</location>
        <topology evidence="1">Multi-pass membrane protein</topology>
    </subcellularLocation>
</comment>
<dbReference type="OrthoDB" id="9986677at2759"/>
<keyword evidence="6" id="KW-0653">Protein transport</keyword>
<dbReference type="InterPro" id="IPR004648">
    <property type="entry name" value="Oligpept_transpt"/>
</dbReference>
<feature type="transmembrane region" description="Helical" evidence="10">
    <location>
        <begin position="354"/>
        <end position="375"/>
    </location>
</feature>
<dbReference type="GO" id="GO:0016020">
    <property type="term" value="C:membrane"/>
    <property type="evidence" value="ECO:0007669"/>
    <property type="project" value="UniProtKB-SubCell"/>
</dbReference>
<evidence type="ECO:0000256" key="5">
    <source>
        <dbReference type="ARBA" id="ARBA00022856"/>
    </source>
</evidence>
<dbReference type="NCBIfam" id="TIGR00727">
    <property type="entry name" value="ISP4_OPT"/>
    <property type="match status" value="1"/>
</dbReference>
<reference evidence="11 12" key="1">
    <citation type="journal article" date="2016" name="Mol. Biol. Evol.">
        <title>Comparative Genomics of Early-Diverging Mushroom-Forming Fungi Provides Insights into the Origins of Lignocellulose Decay Capabilities.</title>
        <authorList>
            <person name="Nagy L.G."/>
            <person name="Riley R."/>
            <person name="Tritt A."/>
            <person name="Adam C."/>
            <person name="Daum C."/>
            <person name="Floudas D."/>
            <person name="Sun H."/>
            <person name="Yadav J.S."/>
            <person name="Pangilinan J."/>
            <person name="Larsson K.H."/>
            <person name="Matsuura K."/>
            <person name="Barry K."/>
            <person name="Labutti K."/>
            <person name="Kuo R."/>
            <person name="Ohm R.A."/>
            <person name="Bhattacharya S.S."/>
            <person name="Shirouzu T."/>
            <person name="Yoshinaga Y."/>
            <person name="Martin F.M."/>
            <person name="Grigoriev I.V."/>
            <person name="Hibbett D.S."/>
        </authorList>
    </citation>
    <scope>NUCLEOTIDE SEQUENCE [LARGE SCALE GENOMIC DNA]</scope>
    <source>
        <strain evidence="11 12">HHB12733</strain>
    </source>
</reference>
<accession>A0A165GMF0</accession>
<feature type="transmembrane region" description="Helical" evidence="10">
    <location>
        <begin position="279"/>
        <end position="303"/>
    </location>
</feature>
<dbReference type="InterPro" id="IPR004813">
    <property type="entry name" value="OPT"/>
</dbReference>
<feature type="transmembrane region" description="Helical" evidence="10">
    <location>
        <begin position="589"/>
        <end position="611"/>
    </location>
</feature>
<keyword evidence="12" id="KW-1185">Reference proteome</keyword>
<keyword evidence="4 10" id="KW-0812">Transmembrane</keyword>
<evidence type="ECO:0000313" key="11">
    <source>
        <dbReference type="EMBL" id="KZT58250.1"/>
    </source>
</evidence>
<organism evidence="11 12">
    <name type="scientific">Calocera cornea HHB12733</name>
    <dbReference type="NCBI Taxonomy" id="1353952"/>
    <lineage>
        <taxon>Eukaryota</taxon>
        <taxon>Fungi</taxon>
        <taxon>Dikarya</taxon>
        <taxon>Basidiomycota</taxon>
        <taxon>Agaricomycotina</taxon>
        <taxon>Dacrymycetes</taxon>
        <taxon>Dacrymycetales</taxon>
        <taxon>Dacrymycetaceae</taxon>
        <taxon>Calocera</taxon>
    </lineage>
</organism>
<dbReference type="GO" id="GO:0035673">
    <property type="term" value="F:oligopeptide transmembrane transporter activity"/>
    <property type="evidence" value="ECO:0007669"/>
    <property type="project" value="InterPro"/>
</dbReference>
<evidence type="ECO:0000256" key="10">
    <source>
        <dbReference type="SAM" id="Phobius"/>
    </source>
</evidence>
<dbReference type="NCBIfam" id="TIGR00728">
    <property type="entry name" value="OPT_sfam"/>
    <property type="match status" value="1"/>
</dbReference>
<evidence type="ECO:0000256" key="8">
    <source>
        <dbReference type="ARBA" id="ARBA00023136"/>
    </source>
</evidence>
<evidence type="ECO:0000256" key="3">
    <source>
        <dbReference type="ARBA" id="ARBA00022448"/>
    </source>
</evidence>
<keyword evidence="5" id="KW-0571">Peptide transport</keyword>
<feature type="transmembrane region" description="Helical" evidence="10">
    <location>
        <begin position="216"/>
        <end position="234"/>
    </location>
</feature>
<keyword evidence="8 10" id="KW-0472">Membrane</keyword>
<feature type="transmembrane region" description="Helical" evidence="10">
    <location>
        <begin position="479"/>
        <end position="499"/>
    </location>
</feature>
<feature type="transmembrane region" description="Helical" evidence="10">
    <location>
        <begin position="733"/>
        <end position="755"/>
    </location>
</feature>
<keyword evidence="3" id="KW-0813">Transport</keyword>
<comment type="similarity">
    <text evidence="2">Belongs to the oligopeptide OPT transporter family.</text>
</comment>
<feature type="transmembrane region" description="Helical" evidence="10">
    <location>
        <begin position="139"/>
        <end position="157"/>
    </location>
</feature>
<protein>
    <submittedName>
        <fullName evidence="11">OPT oligopeptide transporter</fullName>
    </submittedName>
</protein>
<keyword evidence="7 10" id="KW-1133">Transmembrane helix</keyword>
<evidence type="ECO:0000256" key="4">
    <source>
        <dbReference type="ARBA" id="ARBA00022692"/>
    </source>
</evidence>
<feature type="transmembrane region" description="Helical" evidence="10">
    <location>
        <begin position="419"/>
        <end position="446"/>
    </location>
</feature>
<evidence type="ECO:0000256" key="6">
    <source>
        <dbReference type="ARBA" id="ARBA00022927"/>
    </source>
</evidence>
<proteinExistence type="inferred from homology"/>
<feature type="transmembrane region" description="Helical" evidence="10">
    <location>
        <begin position="113"/>
        <end position="133"/>
    </location>
</feature>
<dbReference type="AlphaFoldDB" id="A0A165GMF0"/>
<dbReference type="FunCoup" id="A0A165GMF0">
    <property type="interactions" value="65"/>
</dbReference>
<name>A0A165GMF0_9BASI</name>
<feature type="transmembrane region" description="Helical" evidence="10">
    <location>
        <begin position="704"/>
        <end position="721"/>
    </location>
</feature>
<feature type="transmembrane region" description="Helical" evidence="10">
    <location>
        <begin position="505"/>
        <end position="528"/>
    </location>
</feature>
<dbReference type="GO" id="GO:0015031">
    <property type="term" value="P:protein transport"/>
    <property type="evidence" value="ECO:0007669"/>
    <property type="project" value="UniProtKB-KW"/>
</dbReference>
<gene>
    <name evidence="11" type="ORF">CALCODRAFT_468692</name>
</gene>
<dbReference type="Proteomes" id="UP000076842">
    <property type="component" value="Unassembled WGS sequence"/>
</dbReference>
<dbReference type="InParanoid" id="A0A165GMF0"/>
<feature type="transmembrane region" description="Helical" evidence="10">
    <location>
        <begin position="315"/>
        <end position="334"/>
    </location>
</feature>
<dbReference type="EMBL" id="KV423953">
    <property type="protein sequence ID" value="KZT58250.1"/>
    <property type="molecule type" value="Genomic_DNA"/>
</dbReference>
<feature type="compositionally biased region" description="Basic and acidic residues" evidence="9">
    <location>
        <begin position="53"/>
        <end position="66"/>
    </location>
</feature>
<evidence type="ECO:0000256" key="9">
    <source>
        <dbReference type="SAM" id="MobiDB-lite"/>
    </source>
</evidence>
<dbReference type="Pfam" id="PF03169">
    <property type="entry name" value="OPT"/>
    <property type="match status" value="1"/>
</dbReference>
<evidence type="ECO:0000256" key="1">
    <source>
        <dbReference type="ARBA" id="ARBA00004141"/>
    </source>
</evidence>
<evidence type="ECO:0000313" key="12">
    <source>
        <dbReference type="Proteomes" id="UP000076842"/>
    </source>
</evidence>
<evidence type="ECO:0000256" key="2">
    <source>
        <dbReference type="ARBA" id="ARBA00008807"/>
    </source>
</evidence>
<sequence length="805" mass="90264">MDSDTWSNEKDREDNLVMVEPVELAPPTVTTEGAQHAHNAIRTEPSYSTIGSSEKHEKEYLQKREDSMEESCTSNTGIPELSTEWEDDSPYPEVRATVPNTDDPTMPTNTFRMWFIGIISTAILSIFNTFFGFRYPSVGIPLILVELLALPIGRFMAQVLPEKQFRIFGQTFTLNPGPFNIKEHALIALMASFGGGAYALDITSTQRVFYNQNWGVLYELCLVISTQFIGYGFAGVCRRYLVWPPSMIWPGNLVTVSFFTSMHEPSGTSSNGKMNRWKFFLIAMACSALYYWFPGYVFQALSIFNWVCWIAPDNFVVNSLFGYTSGFGMSLLTFDWNQITYAIAPLYTPWWAQANAFVAFVLIFWIIAPICYYSNVFYSAYLPVSAVYAFDNTGNEYAAAAIMANGTFNEQMYEEYSPLYMTITFALDYGISFAALTAVLVHAALWHGHDFVRQLRTSLSEEGDVHSRLMAVYREVPDWWYILLGLVSFGLALVTTLVWPTELPVWGLILALIVSLVYLLPTGIILAISNFDITMNVMAELIGGYLLPGKPVANMMFKTFGLMTNQQALGFVADLKLGHYMKIPPRMMFVTQIVATLIAGVLCVLVQDWMFVNVDGLCTATQADNFTCPGIEIFGAASLIYGTIGPARFFATGLYSPLLWCFLIGAVLSLVCYLLAKRYPNSVFKWINIPLALYGAEGMPPASGFNYVSGFLVGTIFMYYIRRYHVEWWSRYNYLLSVALDSGVAISALLIYLIMYLPSTPIVLVGTSLITANWWGNTVSSNNLDAMYASWKTINPGETFGLTSW</sequence>
<dbReference type="PANTHER" id="PTHR22601">
    <property type="entry name" value="ISP4 LIKE PROTEIN"/>
    <property type="match status" value="1"/>
</dbReference>
<feature type="region of interest" description="Disordered" evidence="9">
    <location>
        <begin position="27"/>
        <end position="103"/>
    </location>
</feature>
<feature type="transmembrane region" description="Helical" evidence="10">
    <location>
        <begin position="631"/>
        <end position="651"/>
    </location>
</feature>